<reference evidence="4" key="1">
    <citation type="submission" date="2015-07" db="EMBL/GenBank/DDBJ databases">
        <title>MeaNS - Measles Nucleotide Surveillance Program.</title>
        <authorList>
            <person name="Tran T."/>
            <person name="Druce J."/>
        </authorList>
    </citation>
    <scope>NUCLEOTIDE SEQUENCE</scope>
    <source>
        <strain evidence="4">UCB-OBI-ISO-001</strain>
        <tissue evidence="4">Gonad</tissue>
    </source>
</reference>
<evidence type="ECO:0000256" key="1">
    <source>
        <dbReference type="ARBA" id="ARBA00022574"/>
    </source>
</evidence>
<gene>
    <name evidence="4" type="ORF">OCBIM_22036937mg</name>
</gene>
<evidence type="ECO:0000256" key="3">
    <source>
        <dbReference type="PROSITE-ProRule" id="PRU00221"/>
    </source>
</evidence>
<feature type="repeat" description="WD" evidence="3">
    <location>
        <begin position="257"/>
        <end position="298"/>
    </location>
</feature>
<keyword evidence="1 3" id="KW-0853">WD repeat</keyword>
<dbReference type="PROSITE" id="PS00678">
    <property type="entry name" value="WD_REPEATS_1"/>
    <property type="match status" value="2"/>
</dbReference>
<dbReference type="OMA" id="ELCHHTE"/>
<dbReference type="InterPro" id="IPR036322">
    <property type="entry name" value="WD40_repeat_dom_sf"/>
</dbReference>
<dbReference type="PANTHER" id="PTHR19879">
    <property type="entry name" value="TRANSCRIPTION INITIATION FACTOR TFIID"/>
    <property type="match status" value="1"/>
</dbReference>
<dbReference type="Gene3D" id="2.130.10.10">
    <property type="entry name" value="YVTN repeat-like/Quinoprotein amine dehydrogenase"/>
    <property type="match status" value="2"/>
</dbReference>
<sequence length="332" mass="36812">MIIGPKDYCKFKVKTFYGHTDEVNCVAFSPDFKLIVTGSDDKIVRIFNTTTCELLYEVEGHQGAIRCVAVSPDNKFIASGSYDKAIQLWRISDANFYNKLLGHTKSVEVVIFSPDSNLLCSGSWDRLAIVWNLELCQAIILLTGHNGLVQSAAFSATTKWIATGSWDFCIRIWNLDEESSKENASNMNQLSKSDLKKKKNLKADVFPLKPKPNHLLQKHKGNVHTVAFSGNDVLASGSWDKTVCLWDPLKGQLLHCLQGHDGWVQVVAFSHDNLYVASACEDDTIRIWVVENGKCCKVLAAKTETVQLCVFTPHGTLLTSGTNSATGSFHTH</sequence>
<feature type="repeat" description="WD" evidence="3">
    <location>
        <begin position="100"/>
        <end position="134"/>
    </location>
</feature>
<dbReference type="SMART" id="SM00320">
    <property type="entry name" value="WD40"/>
    <property type="match status" value="7"/>
</dbReference>
<dbReference type="STRING" id="37653.A0A0L8I2Y1"/>
<evidence type="ECO:0000313" key="4">
    <source>
        <dbReference type="EMBL" id="KOF95851.1"/>
    </source>
</evidence>
<feature type="repeat" description="WD" evidence="3">
    <location>
        <begin position="142"/>
        <end position="183"/>
    </location>
</feature>
<dbReference type="InterPro" id="IPR019775">
    <property type="entry name" value="WD40_repeat_CS"/>
</dbReference>
<dbReference type="Pfam" id="PF00400">
    <property type="entry name" value="WD40"/>
    <property type="match status" value="6"/>
</dbReference>
<dbReference type="InterPro" id="IPR001680">
    <property type="entry name" value="WD40_rpt"/>
</dbReference>
<feature type="repeat" description="WD" evidence="3">
    <location>
        <begin position="58"/>
        <end position="99"/>
    </location>
</feature>
<protein>
    <submittedName>
        <fullName evidence="4">Uncharacterized protein</fullName>
    </submittedName>
</protein>
<dbReference type="PROSITE" id="PS50082">
    <property type="entry name" value="WD_REPEATS_2"/>
    <property type="match status" value="6"/>
</dbReference>
<keyword evidence="2" id="KW-0677">Repeat</keyword>
<dbReference type="OrthoDB" id="674604at2759"/>
<dbReference type="PRINTS" id="PR00320">
    <property type="entry name" value="GPROTEINBRPT"/>
</dbReference>
<dbReference type="SUPFAM" id="SSF50978">
    <property type="entry name" value="WD40 repeat-like"/>
    <property type="match status" value="1"/>
</dbReference>
<evidence type="ECO:0000256" key="2">
    <source>
        <dbReference type="ARBA" id="ARBA00022737"/>
    </source>
</evidence>
<organism evidence="4">
    <name type="scientific">Octopus bimaculoides</name>
    <name type="common">California two-spotted octopus</name>
    <dbReference type="NCBI Taxonomy" id="37653"/>
    <lineage>
        <taxon>Eukaryota</taxon>
        <taxon>Metazoa</taxon>
        <taxon>Spiralia</taxon>
        <taxon>Lophotrochozoa</taxon>
        <taxon>Mollusca</taxon>
        <taxon>Cephalopoda</taxon>
        <taxon>Coleoidea</taxon>
        <taxon>Octopodiformes</taxon>
        <taxon>Octopoda</taxon>
        <taxon>Incirrata</taxon>
        <taxon>Octopodidae</taxon>
        <taxon>Octopus</taxon>
    </lineage>
</organism>
<dbReference type="PANTHER" id="PTHR19879:SF9">
    <property type="entry name" value="TRANSCRIPTION INITIATION FACTOR TFIID SUBUNIT 5"/>
    <property type="match status" value="1"/>
</dbReference>
<dbReference type="InterPro" id="IPR020472">
    <property type="entry name" value="WD40_PAC1"/>
</dbReference>
<dbReference type="PROSITE" id="PS50294">
    <property type="entry name" value="WD_REPEATS_REGION"/>
    <property type="match status" value="6"/>
</dbReference>
<proteinExistence type="predicted"/>
<dbReference type="EMBL" id="KQ416666">
    <property type="protein sequence ID" value="KOF95851.1"/>
    <property type="molecule type" value="Genomic_DNA"/>
</dbReference>
<dbReference type="InterPro" id="IPR015943">
    <property type="entry name" value="WD40/YVTN_repeat-like_dom_sf"/>
</dbReference>
<dbReference type="AlphaFoldDB" id="A0A0L8I2Y1"/>
<name>A0A0L8I2Y1_OCTBM</name>
<accession>A0A0L8I2Y1</accession>
<dbReference type="CDD" id="cd00200">
    <property type="entry name" value="WD40"/>
    <property type="match status" value="1"/>
</dbReference>
<dbReference type="KEGG" id="obi:106884411"/>
<feature type="repeat" description="WD" evidence="3">
    <location>
        <begin position="16"/>
        <end position="57"/>
    </location>
</feature>
<feature type="repeat" description="WD" evidence="3">
    <location>
        <begin position="216"/>
        <end position="247"/>
    </location>
</feature>